<evidence type="ECO:0000313" key="3">
    <source>
        <dbReference type="Proteomes" id="UP000008068"/>
    </source>
</evidence>
<organism evidence="3">
    <name type="scientific">Caenorhabditis brenneri</name>
    <name type="common">Nematode worm</name>
    <dbReference type="NCBI Taxonomy" id="135651"/>
    <lineage>
        <taxon>Eukaryota</taxon>
        <taxon>Metazoa</taxon>
        <taxon>Ecdysozoa</taxon>
        <taxon>Nematoda</taxon>
        <taxon>Chromadorea</taxon>
        <taxon>Rhabditida</taxon>
        <taxon>Rhabditina</taxon>
        <taxon>Rhabditomorpha</taxon>
        <taxon>Rhabditoidea</taxon>
        <taxon>Rhabditidae</taxon>
        <taxon>Peloderinae</taxon>
        <taxon>Caenorhabditis</taxon>
    </lineage>
</organism>
<keyword evidence="3" id="KW-1185">Reference proteome</keyword>
<proteinExistence type="predicted"/>
<sequence>MKICLDGLQKAEKFKRQEFAEACLDIGNAGIALKKMKQKKLKKLQKKLEKQKLEAKLRMEAADKMLNKSEAFRKKGRYKDKALGKLKEAAKVAEEINQIEMRFLPRKHKYGGVFTQQQASNIMWSPADTVVHHLVDQAIVAERKLWHEVKVASLDEIYR</sequence>
<dbReference type="HOGENOM" id="CLU_1662342_0_0_1"/>
<protein>
    <submittedName>
        <fullName evidence="2">Uncharacterized protein</fullName>
    </submittedName>
</protein>
<dbReference type="eggNOG" id="ENOG502TK5S">
    <property type="taxonomic scope" value="Eukaryota"/>
</dbReference>
<gene>
    <name evidence="2" type="ORF">CAEBREN_09349</name>
</gene>
<dbReference type="AlphaFoldDB" id="G0NY41"/>
<dbReference type="Proteomes" id="UP000008068">
    <property type="component" value="Unassembled WGS sequence"/>
</dbReference>
<name>G0NY41_CAEBE</name>
<reference evidence="3" key="1">
    <citation type="submission" date="2011-07" db="EMBL/GenBank/DDBJ databases">
        <authorList>
            <consortium name="Caenorhabditis brenneri Sequencing and Analysis Consortium"/>
            <person name="Wilson R.K."/>
        </authorList>
    </citation>
    <scope>NUCLEOTIDE SEQUENCE [LARGE SCALE GENOMIC DNA]</scope>
    <source>
        <strain evidence="3">PB2801</strain>
    </source>
</reference>
<feature type="coiled-coil region" evidence="1">
    <location>
        <begin position="34"/>
        <end position="65"/>
    </location>
</feature>
<accession>G0NY41</accession>
<evidence type="ECO:0000256" key="1">
    <source>
        <dbReference type="SAM" id="Coils"/>
    </source>
</evidence>
<dbReference type="InParanoid" id="G0NY41"/>
<keyword evidence="1" id="KW-0175">Coiled coil</keyword>
<dbReference type="FunCoup" id="G0NY41">
    <property type="interactions" value="226"/>
</dbReference>
<dbReference type="EMBL" id="GL379976">
    <property type="protein sequence ID" value="EGT39932.1"/>
    <property type="molecule type" value="Genomic_DNA"/>
</dbReference>
<evidence type="ECO:0000313" key="2">
    <source>
        <dbReference type="EMBL" id="EGT39932.1"/>
    </source>
</evidence>